<keyword evidence="7" id="KW-1185">Reference proteome</keyword>
<dbReference type="SUPFAM" id="SSF49764">
    <property type="entry name" value="HSP20-like chaperones"/>
    <property type="match status" value="1"/>
</dbReference>
<dbReference type="GO" id="GO:0005634">
    <property type="term" value="C:nucleus"/>
    <property type="evidence" value="ECO:0007669"/>
    <property type="project" value="TreeGrafter"/>
</dbReference>
<name>A0A0G4ERR8_VITBC</name>
<feature type="signal peptide" evidence="4">
    <location>
        <begin position="1"/>
        <end position="22"/>
    </location>
</feature>
<dbReference type="AlphaFoldDB" id="A0A0G4ERR8"/>
<dbReference type="PROSITE" id="PS51203">
    <property type="entry name" value="CS"/>
    <property type="match status" value="1"/>
</dbReference>
<dbReference type="EMBL" id="CDMY01000295">
    <property type="protein sequence ID" value="CEM00550.1"/>
    <property type="molecule type" value="Genomic_DNA"/>
</dbReference>
<dbReference type="InterPro" id="IPR008978">
    <property type="entry name" value="HSP20-like_chaperone"/>
</dbReference>
<dbReference type="Gene3D" id="2.60.40.790">
    <property type="match status" value="1"/>
</dbReference>
<protein>
    <recommendedName>
        <fullName evidence="5">CS domain-containing protein</fullName>
    </recommendedName>
</protein>
<feature type="transmembrane region" description="Helical" evidence="3">
    <location>
        <begin position="339"/>
        <end position="367"/>
    </location>
</feature>
<dbReference type="GO" id="GO:0005829">
    <property type="term" value="C:cytosol"/>
    <property type="evidence" value="ECO:0007669"/>
    <property type="project" value="TreeGrafter"/>
</dbReference>
<keyword evidence="3" id="KW-1133">Transmembrane helix</keyword>
<evidence type="ECO:0000313" key="7">
    <source>
        <dbReference type="Proteomes" id="UP000041254"/>
    </source>
</evidence>
<comment type="similarity">
    <text evidence="1">Belongs to the p23/wos2 family.</text>
</comment>
<dbReference type="PANTHER" id="PTHR22932:SF1">
    <property type="entry name" value="CO-CHAPERONE PROTEIN DAF-41"/>
    <property type="match status" value="1"/>
</dbReference>
<evidence type="ECO:0000256" key="1">
    <source>
        <dbReference type="ARBA" id="ARBA00025733"/>
    </source>
</evidence>
<dbReference type="InterPro" id="IPR045250">
    <property type="entry name" value="p23-like"/>
</dbReference>
<reference evidence="6 7" key="1">
    <citation type="submission" date="2014-11" db="EMBL/GenBank/DDBJ databases">
        <authorList>
            <person name="Zhu J."/>
            <person name="Qi W."/>
            <person name="Song R."/>
        </authorList>
    </citation>
    <scope>NUCLEOTIDE SEQUENCE [LARGE SCALE GENOMIC DNA]</scope>
</reference>
<evidence type="ECO:0000256" key="2">
    <source>
        <dbReference type="SAM" id="MobiDB-lite"/>
    </source>
</evidence>
<dbReference type="InterPro" id="IPR007052">
    <property type="entry name" value="CS_dom"/>
</dbReference>
<dbReference type="GO" id="GO:0051131">
    <property type="term" value="P:chaperone-mediated protein complex assembly"/>
    <property type="evidence" value="ECO:0007669"/>
    <property type="project" value="TreeGrafter"/>
</dbReference>
<proteinExistence type="inferred from homology"/>
<keyword evidence="3" id="KW-0812">Transmembrane</keyword>
<dbReference type="Pfam" id="PF04969">
    <property type="entry name" value="CS"/>
    <property type="match status" value="1"/>
</dbReference>
<feature type="chain" id="PRO_5005187757" description="CS domain-containing protein" evidence="4">
    <location>
        <begin position="23"/>
        <end position="395"/>
    </location>
</feature>
<organism evidence="6 7">
    <name type="scientific">Vitrella brassicaformis (strain CCMP3155)</name>
    <dbReference type="NCBI Taxonomy" id="1169540"/>
    <lineage>
        <taxon>Eukaryota</taxon>
        <taxon>Sar</taxon>
        <taxon>Alveolata</taxon>
        <taxon>Colpodellida</taxon>
        <taxon>Vitrellaceae</taxon>
        <taxon>Vitrella</taxon>
    </lineage>
</organism>
<keyword evidence="3" id="KW-0472">Membrane</keyword>
<accession>A0A0G4ERR8</accession>
<dbReference type="InParanoid" id="A0A0G4ERR8"/>
<evidence type="ECO:0000256" key="4">
    <source>
        <dbReference type="SAM" id="SignalP"/>
    </source>
</evidence>
<dbReference type="PANTHER" id="PTHR22932">
    <property type="entry name" value="TELOMERASE-BINDING PROTEIN P23 HSP90 CO-CHAPERONE"/>
    <property type="match status" value="1"/>
</dbReference>
<dbReference type="OrthoDB" id="1564555at2759"/>
<keyword evidence="4" id="KW-0732">Signal</keyword>
<evidence type="ECO:0000256" key="3">
    <source>
        <dbReference type="SAM" id="Phobius"/>
    </source>
</evidence>
<dbReference type="VEuPathDB" id="CryptoDB:Vbra_12819"/>
<sequence>MVRNRWVIFIVCLLHHVHRGLQRGLQQDGSRLTAFDTQEKALQHLKGTTEQGRLTQDLLERDLRFCVRNCWWDVCRYLISLSHSSSVEDGNTRLDAAGVVRQEVGRVRQAADSLIRILDRQHADIQRISCAFQWAQSPSQVFLSIKYSYKWNSPGALSLESEEVSISPRHFHFSGEGQQSHSHKRYFLDLDLYDTVSQQNSSWSFGSVGRLMVTLTKEKDAIWPRLTQSTDKIANMHVWWEMKERYESEVAEYEKKHGVLDDQQEEAANRRPTKGKRRQPKHMAEVDWLVRWGVWLQRVDNATRAFMAGKRGEALSYLRGDHDDPKGIIRRYLPTPTDVFFWANLAYFLLAFVTLAAVLVPVVCYCYKPLRSTLFDSDAMDAGRTHQRQREKKES</sequence>
<dbReference type="PhylomeDB" id="A0A0G4ERR8"/>
<dbReference type="GO" id="GO:0051879">
    <property type="term" value="F:Hsp90 protein binding"/>
    <property type="evidence" value="ECO:0007669"/>
    <property type="project" value="InterPro"/>
</dbReference>
<feature type="domain" description="CS" evidence="5">
    <location>
        <begin position="127"/>
        <end position="227"/>
    </location>
</feature>
<dbReference type="GO" id="GO:0006457">
    <property type="term" value="P:protein folding"/>
    <property type="evidence" value="ECO:0007669"/>
    <property type="project" value="TreeGrafter"/>
</dbReference>
<feature type="compositionally biased region" description="Basic residues" evidence="2">
    <location>
        <begin position="271"/>
        <end position="280"/>
    </location>
</feature>
<dbReference type="CDD" id="cd06463">
    <property type="entry name" value="p23_like"/>
    <property type="match status" value="1"/>
</dbReference>
<feature type="region of interest" description="Disordered" evidence="2">
    <location>
        <begin position="259"/>
        <end position="280"/>
    </location>
</feature>
<dbReference type="GO" id="GO:0051087">
    <property type="term" value="F:protein-folding chaperone binding"/>
    <property type="evidence" value="ECO:0007669"/>
    <property type="project" value="TreeGrafter"/>
</dbReference>
<evidence type="ECO:0000313" key="6">
    <source>
        <dbReference type="EMBL" id="CEM00550.1"/>
    </source>
</evidence>
<gene>
    <name evidence="6" type="ORF">Vbra_12819</name>
</gene>
<dbReference type="Proteomes" id="UP000041254">
    <property type="component" value="Unassembled WGS sequence"/>
</dbReference>
<evidence type="ECO:0000259" key="5">
    <source>
        <dbReference type="PROSITE" id="PS51203"/>
    </source>
</evidence>